<dbReference type="Pfam" id="PF12051">
    <property type="entry name" value="DUF3533"/>
    <property type="match status" value="2"/>
</dbReference>
<evidence type="ECO:0000313" key="4">
    <source>
        <dbReference type="EMBL" id="KAF2816382.1"/>
    </source>
</evidence>
<feature type="domain" description="DUF3533" evidence="3">
    <location>
        <begin position="313"/>
        <end position="364"/>
    </location>
</feature>
<feature type="compositionally biased region" description="Basic and acidic residues" evidence="1">
    <location>
        <begin position="414"/>
        <end position="432"/>
    </location>
</feature>
<keyword evidence="5" id="KW-1185">Reference proteome</keyword>
<name>A0A6A6Z5J7_9PEZI</name>
<dbReference type="EMBL" id="MU003693">
    <property type="protein sequence ID" value="KAF2816382.1"/>
    <property type="molecule type" value="Genomic_DNA"/>
</dbReference>
<dbReference type="PANTHER" id="PTHR34814:SF2">
    <property type="entry name" value="DUF3533 DOMAIN-CONTAINING PROTEIN"/>
    <property type="match status" value="1"/>
</dbReference>
<dbReference type="OrthoDB" id="2140105at2759"/>
<feature type="transmembrane region" description="Helical" evidence="2">
    <location>
        <begin position="293"/>
        <end position="310"/>
    </location>
</feature>
<protein>
    <recommendedName>
        <fullName evidence="3">DUF3533 domain-containing protein</fullName>
    </recommendedName>
</protein>
<reference evidence="6" key="2">
    <citation type="submission" date="2020-04" db="EMBL/GenBank/DDBJ databases">
        <authorList>
            <consortium name="NCBI Genome Project"/>
        </authorList>
    </citation>
    <scope>NUCLEOTIDE SEQUENCE</scope>
    <source>
        <strain evidence="6">CBS 304.34</strain>
    </source>
</reference>
<feature type="compositionally biased region" description="Basic and acidic residues" evidence="1">
    <location>
        <begin position="382"/>
        <end position="391"/>
    </location>
</feature>
<evidence type="ECO:0000259" key="3">
    <source>
        <dbReference type="Pfam" id="PF12051"/>
    </source>
</evidence>
<dbReference type="GO" id="GO:0016020">
    <property type="term" value="C:membrane"/>
    <property type="evidence" value="ECO:0007669"/>
    <property type="project" value="TreeGrafter"/>
</dbReference>
<proteinExistence type="predicted"/>
<dbReference type="RefSeq" id="XP_033583346.1">
    <property type="nucleotide sequence ID" value="XM_033724928.1"/>
</dbReference>
<accession>A0A6A6Z5J7</accession>
<organism evidence="4">
    <name type="scientific">Mytilinidion resinicola</name>
    <dbReference type="NCBI Taxonomy" id="574789"/>
    <lineage>
        <taxon>Eukaryota</taxon>
        <taxon>Fungi</taxon>
        <taxon>Dikarya</taxon>
        <taxon>Ascomycota</taxon>
        <taxon>Pezizomycotina</taxon>
        <taxon>Dothideomycetes</taxon>
        <taxon>Pleosporomycetidae</taxon>
        <taxon>Mytilinidiales</taxon>
        <taxon>Mytilinidiaceae</taxon>
        <taxon>Mytilinidion</taxon>
    </lineage>
</organism>
<keyword evidence="2" id="KW-0472">Membrane</keyword>
<feature type="transmembrane region" description="Helical" evidence="2">
    <location>
        <begin position="37"/>
        <end position="61"/>
    </location>
</feature>
<evidence type="ECO:0000256" key="2">
    <source>
        <dbReference type="SAM" id="Phobius"/>
    </source>
</evidence>
<sequence length="446" mass="50676">MNITIPKLRHIREKSTIIRRNRTPYRDDYWKGIRVKFFVQTAVGGVAMIVLFLVCCSYLYGTLYRSSFRHKNMHVLAVEYDEDLISRALRRLRRAAGTNLSHDLLHSPDDYPTPEGIYASVRRGKYWGAVYTTENASYRLEVAFQGGPVASSYDPSKALSYIWNQEYYTTFAQSAIQTSLQKLVVAVGTAYMKINGTKAFPFATTEDINPDSKSASVLFTTVSMAMPPLQQSFFLLVLNGVCRQHQIYSKMTIRSSTIIRRLAGIIYTLGASLCQSGYYWASRETWEVNGVQLVLTWMTLWLLMHVHLNILDAPLELQPGFYHWGICLSSQNSYLVLVTVWTGGADNRLYLALPILFSWWIVINVVATLAHTRACHMAFKLEESEEKRPQDPEAPSVPSEDESETSSQRPFTSKGEDSDGLERDKTMEDRAMQQRSVYGPSTLPAF</sequence>
<dbReference type="InterPro" id="IPR022703">
    <property type="entry name" value="DUF3533"/>
</dbReference>
<feature type="domain" description="DUF3533" evidence="3">
    <location>
        <begin position="46"/>
        <end position="309"/>
    </location>
</feature>
<reference evidence="6" key="3">
    <citation type="submission" date="2025-04" db="UniProtKB">
        <authorList>
            <consortium name="RefSeq"/>
        </authorList>
    </citation>
    <scope>IDENTIFICATION</scope>
    <source>
        <strain evidence="6">CBS 304.34</strain>
    </source>
</reference>
<evidence type="ECO:0000313" key="5">
    <source>
        <dbReference type="Proteomes" id="UP000504636"/>
    </source>
</evidence>
<evidence type="ECO:0000256" key="1">
    <source>
        <dbReference type="SAM" id="MobiDB-lite"/>
    </source>
</evidence>
<gene>
    <name evidence="4 6" type="ORF">BDZ99DRAFT_514974</name>
</gene>
<feature type="transmembrane region" description="Helical" evidence="2">
    <location>
        <begin position="322"/>
        <end position="343"/>
    </location>
</feature>
<feature type="transmembrane region" description="Helical" evidence="2">
    <location>
        <begin position="258"/>
        <end position="281"/>
    </location>
</feature>
<evidence type="ECO:0000313" key="6">
    <source>
        <dbReference type="RefSeq" id="XP_033583346.1"/>
    </source>
</evidence>
<dbReference type="AlphaFoldDB" id="A0A6A6Z5J7"/>
<keyword evidence="2" id="KW-0812">Transmembrane</keyword>
<feature type="region of interest" description="Disordered" evidence="1">
    <location>
        <begin position="382"/>
        <end position="446"/>
    </location>
</feature>
<dbReference type="Proteomes" id="UP000504636">
    <property type="component" value="Unplaced"/>
</dbReference>
<feature type="transmembrane region" description="Helical" evidence="2">
    <location>
        <begin position="349"/>
        <end position="370"/>
    </location>
</feature>
<dbReference type="PANTHER" id="PTHR34814">
    <property type="entry name" value="NITROSOGUANIDINE RESISTANCE PROTEIN SNG1"/>
    <property type="match status" value="1"/>
</dbReference>
<keyword evidence="2" id="KW-1133">Transmembrane helix</keyword>
<dbReference type="GeneID" id="54465821"/>
<dbReference type="InterPro" id="IPR053001">
    <property type="entry name" value="MNNG_permease-like"/>
</dbReference>
<reference evidence="4 6" key="1">
    <citation type="journal article" date="2020" name="Stud. Mycol.">
        <title>101 Dothideomycetes genomes: a test case for predicting lifestyles and emergence of pathogens.</title>
        <authorList>
            <person name="Haridas S."/>
            <person name="Albert R."/>
            <person name="Binder M."/>
            <person name="Bloem J."/>
            <person name="Labutti K."/>
            <person name="Salamov A."/>
            <person name="Andreopoulos B."/>
            <person name="Baker S."/>
            <person name="Barry K."/>
            <person name="Bills G."/>
            <person name="Bluhm B."/>
            <person name="Cannon C."/>
            <person name="Castanera R."/>
            <person name="Culley D."/>
            <person name="Daum C."/>
            <person name="Ezra D."/>
            <person name="Gonzalez J."/>
            <person name="Henrissat B."/>
            <person name="Kuo A."/>
            <person name="Liang C."/>
            <person name="Lipzen A."/>
            <person name="Lutzoni F."/>
            <person name="Magnuson J."/>
            <person name="Mondo S."/>
            <person name="Nolan M."/>
            <person name="Ohm R."/>
            <person name="Pangilinan J."/>
            <person name="Park H.-J."/>
            <person name="Ramirez L."/>
            <person name="Alfaro M."/>
            <person name="Sun H."/>
            <person name="Tritt A."/>
            <person name="Yoshinaga Y."/>
            <person name="Zwiers L.-H."/>
            <person name="Turgeon B."/>
            <person name="Goodwin S."/>
            <person name="Spatafora J."/>
            <person name="Crous P."/>
            <person name="Grigoriev I."/>
        </authorList>
    </citation>
    <scope>NUCLEOTIDE SEQUENCE</scope>
    <source>
        <strain evidence="4 6">CBS 304.34</strain>
    </source>
</reference>